<name>A0AAQ3PQC1_PASNO</name>
<gene>
    <name evidence="1" type="ORF">U9M48_004584</name>
</gene>
<evidence type="ECO:0000313" key="2">
    <source>
        <dbReference type="Proteomes" id="UP001341281"/>
    </source>
</evidence>
<evidence type="ECO:0000313" key="1">
    <source>
        <dbReference type="EMBL" id="WVZ53679.1"/>
    </source>
</evidence>
<keyword evidence="2" id="KW-1185">Reference proteome</keyword>
<accession>A0AAQ3PQC1</accession>
<sequence length="148" mass="16655">MPMDNDFALIESALRFPTGESAASYGTLMISDNEAPFTWSILNRYAISVLEESLLSDSALNWHVSAYLWNQDKTLLLEEMKRRGIMNTRITVNDSEVILYSDDSIASVGILHPRACHLEHKPSSDRIGVDSSPKTIPFVWLTIILRSL</sequence>
<dbReference type="Proteomes" id="UP001341281">
    <property type="component" value="Chromosome 01"/>
</dbReference>
<proteinExistence type="predicted"/>
<protein>
    <submittedName>
        <fullName evidence="1">Uncharacterized protein</fullName>
    </submittedName>
</protein>
<dbReference type="AlphaFoldDB" id="A0AAQ3PQC1"/>
<dbReference type="EMBL" id="CP144745">
    <property type="protein sequence ID" value="WVZ53679.1"/>
    <property type="molecule type" value="Genomic_DNA"/>
</dbReference>
<reference evidence="1 2" key="1">
    <citation type="submission" date="2024-02" db="EMBL/GenBank/DDBJ databases">
        <title>High-quality chromosome-scale genome assembly of Pensacola bahiagrass (Paspalum notatum Flugge var. saurae).</title>
        <authorList>
            <person name="Vega J.M."/>
            <person name="Podio M."/>
            <person name="Orjuela J."/>
            <person name="Siena L.A."/>
            <person name="Pessino S.C."/>
            <person name="Combes M.C."/>
            <person name="Mariac C."/>
            <person name="Albertini E."/>
            <person name="Pupilli F."/>
            <person name="Ortiz J.P.A."/>
            <person name="Leblanc O."/>
        </authorList>
    </citation>
    <scope>NUCLEOTIDE SEQUENCE [LARGE SCALE GENOMIC DNA]</scope>
    <source>
        <strain evidence="1">R1</strain>
        <tissue evidence="1">Leaf</tissue>
    </source>
</reference>
<organism evidence="1 2">
    <name type="scientific">Paspalum notatum var. saurae</name>
    <dbReference type="NCBI Taxonomy" id="547442"/>
    <lineage>
        <taxon>Eukaryota</taxon>
        <taxon>Viridiplantae</taxon>
        <taxon>Streptophyta</taxon>
        <taxon>Embryophyta</taxon>
        <taxon>Tracheophyta</taxon>
        <taxon>Spermatophyta</taxon>
        <taxon>Magnoliopsida</taxon>
        <taxon>Liliopsida</taxon>
        <taxon>Poales</taxon>
        <taxon>Poaceae</taxon>
        <taxon>PACMAD clade</taxon>
        <taxon>Panicoideae</taxon>
        <taxon>Andropogonodae</taxon>
        <taxon>Paspaleae</taxon>
        <taxon>Paspalinae</taxon>
        <taxon>Paspalum</taxon>
    </lineage>
</organism>